<gene>
    <name evidence="1" type="ORF">BCS92_21880</name>
    <name evidence="2" type="ORF">FC057_24530</name>
</gene>
<organism evidence="1 3">
    <name type="scientific">Vibrio tasmaniensis</name>
    <dbReference type="NCBI Taxonomy" id="212663"/>
    <lineage>
        <taxon>Bacteria</taxon>
        <taxon>Pseudomonadati</taxon>
        <taxon>Pseudomonadota</taxon>
        <taxon>Gammaproteobacteria</taxon>
        <taxon>Vibrionales</taxon>
        <taxon>Vibrionaceae</taxon>
        <taxon>Vibrio</taxon>
    </lineage>
</organism>
<keyword evidence="1" id="KW-0808">Transferase</keyword>
<proteinExistence type="predicted"/>
<dbReference type="EMBL" id="SYVV01000077">
    <property type="protein sequence ID" value="TKG26372.1"/>
    <property type="molecule type" value="Genomic_DNA"/>
</dbReference>
<reference evidence="1" key="3">
    <citation type="journal article" date="2018" name="Nature">
        <title>A major lineage of non-tailed dsDNA viruses as unrecognized killers of marine bacteria.</title>
        <authorList>
            <person name="Kauffman K.M."/>
            <person name="Hussain F.A."/>
            <person name="Yang J."/>
            <person name="Arevalo P."/>
            <person name="Brown J.M."/>
            <person name="Chang W.K."/>
            <person name="VanInsberghe D."/>
            <person name="Elsherbini J."/>
            <person name="Sharma R.S."/>
            <person name="Cutler M.B."/>
            <person name="Kelly L."/>
            <person name="Polz M.F."/>
        </authorList>
    </citation>
    <scope>NUCLEOTIDE SEQUENCE</scope>
    <source>
        <strain evidence="1">10N.222.48.A2</strain>
    </source>
</reference>
<name>A0A2N7NE31_9VIBR</name>
<dbReference type="AlphaFoldDB" id="A0A2N7NE31"/>
<sequence length="447" mass="50992">MRMKNIPRAYKLEGKWKYGEPIMILGNTLVAGAGPVGIQTSQIMAPLSQKIALIGKSSPQWENRQRLIKQHGYVVCCKVNEPQLATLVGLVKFNELYTELSPLPSSWDTLVLATPAHAYCDVLSSFSEILLKNLKQIILMSSMLGGCLILEGMLKKKGASPNIMLFSSYFATSYFTSNPTDKNRVLTVRTKTVKKRVYIYQSKSNDGLLSALRNALEKIDVQVIPLDNSFSVEGRNIATYVHPAFIINTFSLDHMLSKEDEVKYMYKLYPEGPITMSSIRDLLLHWKSVSRLLEHYSAQPINLLQLLNDEHHRVHEKTIPKDKIVSFNELDEIEQEYLLYIRYSTILIDPDPFSKGKTFEVSAKPYIKGKVRKGRLLLPRTPLEDLQTLYWLNHLVQSSSLISSVTFPSIEVFENWIKERNLPNTLIQALKQRAKEYYEYATPSISP</sequence>
<evidence type="ECO:0000313" key="3">
    <source>
        <dbReference type="Proteomes" id="UP000235579"/>
    </source>
</evidence>
<evidence type="ECO:0000313" key="4">
    <source>
        <dbReference type="Proteomes" id="UP000308018"/>
    </source>
</evidence>
<accession>A0A2N7NE31</accession>
<dbReference type="Proteomes" id="UP000235579">
    <property type="component" value="Unassembled WGS sequence"/>
</dbReference>
<dbReference type="RefSeq" id="WP_102258281.1">
    <property type="nucleotide sequence ID" value="NZ_MDBG01000113.1"/>
</dbReference>
<reference evidence="1" key="2">
    <citation type="submission" date="2016-07" db="EMBL/GenBank/DDBJ databases">
        <authorList>
            <person name="Wan K."/>
            <person name="Booth B."/>
            <person name="Spirohn K."/>
            <person name="Hao T."/>
            <person name="Hu Y."/>
            <person name="Calderwood M."/>
            <person name="Hill D."/>
            <person name="Mohr S."/>
            <person name="Vidal M."/>
            <person name="Celniker S."/>
            <person name="Perrimon N."/>
        </authorList>
    </citation>
    <scope>NUCLEOTIDE SEQUENCE</scope>
    <source>
        <strain evidence="1">10N.222.48.A2</strain>
    </source>
</reference>
<dbReference type="Gene3D" id="3.40.50.720">
    <property type="entry name" value="NAD(P)-binding Rossmann-like Domain"/>
    <property type="match status" value="1"/>
</dbReference>
<protein>
    <submittedName>
        <fullName evidence="1">Acetyltransferase</fullName>
    </submittedName>
    <submittedName>
        <fullName evidence="2">DUF2338 family protein</fullName>
    </submittedName>
</protein>
<reference evidence="2 4" key="4">
    <citation type="submission" date="2019-04" db="EMBL/GenBank/DDBJ databases">
        <title>A reverse ecology approach based on a biological definition of microbial populations.</title>
        <authorList>
            <person name="Arevalo P."/>
            <person name="Vaninsberghe D."/>
            <person name="Elsherbini J."/>
            <person name="Gore J."/>
            <person name="Polz M."/>
        </authorList>
    </citation>
    <scope>NUCLEOTIDE SEQUENCE [LARGE SCALE GENOMIC DNA]</scope>
    <source>
        <strain evidence="2 4">10N.222.45.A8</strain>
    </source>
</reference>
<evidence type="ECO:0000313" key="1">
    <source>
        <dbReference type="EMBL" id="PMP11037.1"/>
    </source>
</evidence>
<dbReference type="GO" id="GO:0016740">
    <property type="term" value="F:transferase activity"/>
    <property type="evidence" value="ECO:0007669"/>
    <property type="project" value="UniProtKB-KW"/>
</dbReference>
<evidence type="ECO:0000313" key="2">
    <source>
        <dbReference type="EMBL" id="TKG26372.1"/>
    </source>
</evidence>
<reference evidence="3" key="1">
    <citation type="submission" date="2016-07" db="EMBL/GenBank/DDBJ databases">
        <title>Nontailed viruses are major unrecognized killers of bacteria in the ocean.</title>
        <authorList>
            <person name="Kauffman K."/>
            <person name="Hussain F."/>
            <person name="Yang J."/>
            <person name="Arevalo P."/>
            <person name="Brown J."/>
            <person name="Cutler M."/>
            <person name="Kelly L."/>
            <person name="Polz M.F."/>
        </authorList>
    </citation>
    <scope>NUCLEOTIDE SEQUENCE [LARGE SCALE GENOMIC DNA]</scope>
    <source>
        <strain evidence="3">10N.222.48.A2</strain>
    </source>
</reference>
<comment type="caution">
    <text evidence="1">The sequence shown here is derived from an EMBL/GenBank/DDBJ whole genome shotgun (WGS) entry which is preliminary data.</text>
</comment>
<dbReference type="InterPro" id="IPR016935">
    <property type="entry name" value="Opine_metallophore_DH"/>
</dbReference>
<dbReference type="Pfam" id="PF10100">
    <property type="entry name" value="Staph_opine_DH"/>
    <property type="match status" value="1"/>
</dbReference>
<dbReference type="Proteomes" id="UP000308018">
    <property type="component" value="Unassembled WGS sequence"/>
</dbReference>
<dbReference type="EMBL" id="MDBP01000066">
    <property type="protein sequence ID" value="PMP11037.1"/>
    <property type="molecule type" value="Genomic_DNA"/>
</dbReference>